<evidence type="ECO:0000313" key="32">
    <source>
        <dbReference type="Proteomes" id="UP000122148"/>
    </source>
</evidence>
<evidence type="ECO:0000256" key="1">
    <source>
        <dbReference type="ARBA" id="ARBA00004425"/>
    </source>
</evidence>
<keyword evidence="25" id="KW-0449">Lipoprotein</keyword>
<dbReference type="InterPro" id="IPR001878">
    <property type="entry name" value="Znf_CCHC"/>
</dbReference>
<organism evidence="31 32">
    <name type="scientific">Human immunodeficiency virus type 1</name>
    <name type="common">HIV-1</name>
    <dbReference type="NCBI Taxonomy" id="11676"/>
    <lineage>
        <taxon>Viruses</taxon>
        <taxon>Riboviria</taxon>
        <taxon>Pararnavirae</taxon>
        <taxon>Artverviricota</taxon>
        <taxon>Revtraviricetes</taxon>
        <taxon>Ortervirales</taxon>
        <taxon>Retroviridae</taxon>
        <taxon>Orthoretrovirinae</taxon>
        <taxon>Lentivirus</taxon>
        <taxon>Lentivirus humimdef1</taxon>
    </lineage>
</organism>
<dbReference type="Pfam" id="PF19317">
    <property type="entry name" value="Gag_p24_C"/>
    <property type="match status" value="1"/>
</dbReference>
<dbReference type="PANTHER" id="PTHR40389:SF3">
    <property type="entry name" value="IGE-BINDING PROTEIN"/>
    <property type="match status" value="1"/>
</dbReference>
<dbReference type="GO" id="GO:0005198">
    <property type="term" value="F:structural molecule activity"/>
    <property type="evidence" value="ECO:0007669"/>
    <property type="project" value="InterPro"/>
</dbReference>
<keyword evidence="13 28" id="KW-0479">Metal-binding</keyword>
<keyword evidence="19" id="KW-1043">Host membrane</keyword>
<evidence type="ECO:0000256" key="6">
    <source>
        <dbReference type="ARBA" id="ARBA00022553"/>
    </source>
</evidence>
<keyword evidence="8 28" id="KW-1048">Host nucleus</keyword>
<keyword evidence="5" id="KW-1032">Host cell membrane</keyword>
<dbReference type="InterPro" id="IPR050195">
    <property type="entry name" value="Primate_lentivir_Gag_pol-like"/>
</dbReference>
<evidence type="ECO:0000256" key="28">
    <source>
        <dbReference type="RuleBase" id="RU004487"/>
    </source>
</evidence>
<dbReference type="SUPFAM" id="SSF47943">
    <property type="entry name" value="Retrovirus capsid protein, N-terminal core domain"/>
    <property type="match status" value="1"/>
</dbReference>
<protein>
    <recommendedName>
        <fullName evidence="28">Gag polyprotein</fullName>
    </recommendedName>
    <component>
        <recommendedName>
            <fullName evidence="28">Matrix protein p17</fullName>
            <shortName evidence="28">MA</shortName>
        </recommendedName>
    </component>
</protein>
<dbReference type="Gene3D" id="1.10.150.90">
    <property type="entry name" value="Immunodeficiency lentiviruses, gag gene matrix protein p17"/>
    <property type="match status" value="1"/>
</dbReference>
<evidence type="ECO:0000256" key="9">
    <source>
        <dbReference type="ARBA" id="ARBA00022581"/>
    </source>
</evidence>
<evidence type="ECO:0000256" key="15">
    <source>
        <dbReference type="ARBA" id="ARBA00022758"/>
    </source>
</evidence>
<evidence type="ECO:0000256" key="21">
    <source>
        <dbReference type="ARBA" id="ARBA00023046"/>
    </source>
</evidence>
<organismHost>
    <name type="scientific">Homo sapiens</name>
    <name type="common">Human</name>
    <dbReference type="NCBI Taxonomy" id="9606"/>
</organismHost>
<dbReference type="Pfam" id="PF00098">
    <property type="entry name" value="zf-CCHC"/>
    <property type="match status" value="2"/>
</dbReference>
<accession>Q90DU8</accession>
<evidence type="ECO:0000256" key="26">
    <source>
        <dbReference type="ARBA" id="ARBA00037826"/>
    </source>
</evidence>
<dbReference type="Pfam" id="PF00607">
    <property type="entry name" value="Gag_p24"/>
    <property type="match status" value="1"/>
</dbReference>
<dbReference type="Pfam" id="PF08705">
    <property type="entry name" value="Gag_p6"/>
    <property type="match status" value="1"/>
</dbReference>
<keyword evidence="9 28" id="KW-0945">Host-virus interaction</keyword>
<evidence type="ECO:0000256" key="4">
    <source>
        <dbReference type="ARBA" id="ARBA00022462"/>
    </source>
</evidence>
<dbReference type="Pfam" id="PF00540">
    <property type="entry name" value="Gag_p17"/>
    <property type="match status" value="1"/>
</dbReference>
<evidence type="ECO:0000256" key="23">
    <source>
        <dbReference type="ARBA" id="ARBA00023136"/>
    </source>
</evidence>
<evidence type="ECO:0000256" key="7">
    <source>
        <dbReference type="ARBA" id="ARBA00022561"/>
    </source>
</evidence>
<evidence type="ECO:0000256" key="19">
    <source>
        <dbReference type="ARBA" id="ARBA00022870"/>
    </source>
</evidence>
<evidence type="ECO:0000256" key="10">
    <source>
        <dbReference type="ARBA" id="ARBA00022612"/>
    </source>
</evidence>
<dbReference type="PRINTS" id="PR00234">
    <property type="entry name" value="HIV1MATRIX"/>
</dbReference>
<dbReference type="PROSITE" id="PS50158">
    <property type="entry name" value="ZF_CCHC"/>
    <property type="match status" value="2"/>
</dbReference>
<keyword evidence="24 28" id="KW-1035">Host cytoplasm</keyword>
<keyword evidence="20 28" id="KW-0694">RNA-binding</keyword>
<dbReference type="InterPro" id="IPR000071">
    <property type="entry name" value="Lentvrl_matrix_N"/>
</dbReference>
<evidence type="ECO:0000256" key="18">
    <source>
        <dbReference type="ARBA" id="ARBA00022844"/>
    </source>
</evidence>
<dbReference type="Proteomes" id="UP000122148">
    <property type="component" value="Segment"/>
</dbReference>
<evidence type="ECO:0000256" key="5">
    <source>
        <dbReference type="ARBA" id="ARBA00022511"/>
    </source>
</evidence>
<keyword evidence="23" id="KW-0472">Membrane</keyword>
<keyword evidence="15" id="KW-0688">Ribosomal frameshifting</keyword>
<dbReference type="InterPro" id="IPR014817">
    <property type="entry name" value="Gag_p6"/>
</dbReference>
<dbReference type="EMBL" id="AF286236">
    <property type="protein sequence ID" value="AAK65961.1"/>
    <property type="molecule type" value="Genomic_DNA"/>
</dbReference>
<comment type="similarity">
    <text evidence="3">Belongs to the primate lentivirus group gag polyprotein family.</text>
</comment>
<keyword evidence="7 28" id="KW-0167">Capsid protein</keyword>
<name>Q90DU8_HV1</name>
<dbReference type="SMART" id="SM00343">
    <property type="entry name" value="ZnF_C2HC"/>
    <property type="match status" value="2"/>
</dbReference>
<dbReference type="FunFam" id="1.10.375.10:FF:000001">
    <property type="entry name" value="Gag polyprotein"/>
    <property type="match status" value="1"/>
</dbReference>
<dbReference type="GO" id="GO:0075523">
    <property type="term" value="P:viral translational frameshifting"/>
    <property type="evidence" value="ECO:0007669"/>
    <property type="project" value="UniProtKB-KW"/>
</dbReference>
<keyword evidence="17 28" id="KW-0862">Zinc</keyword>
<dbReference type="InterPro" id="IPR008919">
    <property type="entry name" value="Retrov_capsid_N"/>
</dbReference>
<dbReference type="SUPFAM" id="SSF47836">
    <property type="entry name" value="Retroviral matrix proteins"/>
    <property type="match status" value="1"/>
</dbReference>
<reference evidence="31 32" key="1">
    <citation type="journal article" date="2001" name="AIDS Res. Hum. Retroviruses">
        <title>Molecular characterization of a highly divergent HIV type 1 isolate obtained early in the AIDS epidemic from the Democratic Republic of Congo.</title>
        <authorList>
            <person name="Gao F."/>
            <person name="Trask S.A."/>
            <person name="Hui H."/>
            <person name="Mamaeva O."/>
            <person name="Chen Y."/>
            <person name="Theodore T.S."/>
            <person name="Foley B.T."/>
            <person name="Korber B.T."/>
            <person name="Shaw G.M."/>
            <person name="Hahn B.H."/>
        </authorList>
    </citation>
    <scope>NUCLEOTIDE SEQUENCE [LARGE SCALE GENOMIC DNA]</scope>
</reference>
<evidence type="ECO:0000256" key="12">
    <source>
        <dbReference type="ARBA" id="ARBA00022707"/>
    </source>
</evidence>
<dbReference type="GO" id="GO:0003723">
    <property type="term" value="F:RNA binding"/>
    <property type="evidence" value="ECO:0007669"/>
    <property type="project" value="UniProtKB-KW"/>
</dbReference>
<evidence type="ECO:0000256" key="3">
    <source>
        <dbReference type="ARBA" id="ARBA00008364"/>
    </source>
</evidence>
<evidence type="ECO:0000256" key="22">
    <source>
        <dbReference type="ARBA" id="ARBA00023086"/>
    </source>
</evidence>
<dbReference type="Gene3D" id="1.10.375.10">
    <property type="entry name" value="Human Immunodeficiency Virus Type 1 Capsid Protein"/>
    <property type="match status" value="1"/>
</dbReference>
<keyword evidence="16 27" id="KW-0863">Zinc-finger</keyword>
<evidence type="ECO:0000256" key="29">
    <source>
        <dbReference type="SAM" id="MobiDB-lite"/>
    </source>
</evidence>
<dbReference type="InterPro" id="IPR008916">
    <property type="entry name" value="Retrov_capsid_C"/>
</dbReference>
<dbReference type="GO" id="GO:0008270">
    <property type="term" value="F:zinc ion binding"/>
    <property type="evidence" value="ECO:0007669"/>
    <property type="project" value="UniProtKB-KW"/>
</dbReference>
<dbReference type="GO" id="GO:0039702">
    <property type="term" value="P:viral budding via host ESCRT complex"/>
    <property type="evidence" value="ECO:0007669"/>
    <property type="project" value="UniProtKB-KW"/>
</dbReference>
<keyword evidence="4" id="KW-1187">Viral budding via the host ESCRT complexes</keyword>
<keyword evidence="11" id="KW-1198">Viral budding</keyword>
<evidence type="ECO:0000313" key="31">
    <source>
        <dbReference type="EMBL" id="AAK65961.1"/>
    </source>
</evidence>
<dbReference type="FunFam" id="4.10.60.10:FF:000001">
    <property type="entry name" value="Gag polyprotein"/>
    <property type="match status" value="1"/>
</dbReference>
<evidence type="ECO:0000256" key="13">
    <source>
        <dbReference type="ARBA" id="ARBA00022723"/>
    </source>
</evidence>
<keyword evidence="21" id="KW-1039">Host endosome</keyword>
<dbReference type="SUPFAM" id="SSF57756">
    <property type="entry name" value="Retrovirus zinc finger-like domains"/>
    <property type="match status" value="1"/>
</dbReference>
<keyword evidence="14" id="KW-0677">Repeat</keyword>
<evidence type="ECO:0000256" key="24">
    <source>
        <dbReference type="ARBA" id="ARBA00023200"/>
    </source>
</evidence>
<dbReference type="GO" id="GO:0055036">
    <property type="term" value="C:virion membrane"/>
    <property type="evidence" value="ECO:0007669"/>
    <property type="project" value="UniProtKB-SubCell"/>
</dbReference>
<evidence type="ECO:0000256" key="14">
    <source>
        <dbReference type="ARBA" id="ARBA00022737"/>
    </source>
</evidence>
<feature type="domain" description="CCHC-type" evidence="30">
    <location>
        <begin position="411"/>
        <end position="426"/>
    </location>
</feature>
<dbReference type="Gene3D" id="1.20.5.760">
    <property type="entry name" value="Single helix bin"/>
    <property type="match status" value="1"/>
</dbReference>
<evidence type="ECO:0000256" key="27">
    <source>
        <dbReference type="PROSITE-ProRule" id="PRU00047"/>
    </source>
</evidence>
<evidence type="ECO:0000256" key="16">
    <source>
        <dbReference type="ARBA" id="ARBA00022771"/>
    </source>
</evidence>
<comment type="subcellular location">
    <molecule>Matrix protein p17</molecule>
    <subcellularLocation>
        <location evidence="28">Virion membrane</location>
        <topology evidence="28">Lipid-anchor</topology>
    </subcellularLocation>
    <subcellularLocation>
        <location evidence="28">Host nucleus</location>
    </subcellularLocation>
    <subcellularLocation>
        <location evidence="28">Host cytoplasm</location>
    </subcellularLocation>
</comment>
<dbReference type="Gene3D" id="1.10.1200.30">
    <property type="match status" value="1"/>
</dbReference>
<sequence length="499" mass="55409">MGARASVLSGGKLDAWEKIRLRPGGRKKYRLKHLVWASRELEKFAINPGLLETAEGCQQIIGQLQPALQTGSEELKSIYNLVATLYCVHQRIEVKDTKEALDKIEEVQNKGKQKAQQAAADKGSNSQVSQNYPIVQNMQGQMVHQAISPRTLNAWVKVIEEKAFSPEVIPMFSALSEGATPQDLNTMLNTVGGHQAAMQMLKDTINEEAADWDRLHPVHAGPIPPGQMREPRGSDIAGTTSTLQEQIGWMTSNPPIPVGDIYKRWIILGLNKIVRMYSPVSILDIKQGPKEPFRDYVDRFFKVLRAEQSSQEVKNWMTDTLLIQNANPDCKTILKALGTGATLEEMMTACQGVGGPSHKARVLAEAMSQTNTAIMMQRGNFKGPRRIVKCFNCGKEGHIAKNCRAPRKKGCWKCGREGHQMKDCTERQANFLGKIWPSNKGRPGNFLQNRPEPTAPPAESFGFGEETTPSPKQEPRDKESLYPPLTSLKSLFGSDPSLQ</sequence>
<dbReference type="InterPro" id="IPR010999">
    <property type="entry name" value="Retrovr_matrix"/>
</dbReference>
<keyword evidence="22 28" id="KW-0543">Viral nucleoprotein</keyword>
<dbReference type="GO" id="GO:0019013">
    <property type="term" value="C:viral nucleocapsid"/>
    <property type="evidence" value="ECO:0007669"/>
    <property type="project" value="UniProtKB-KW"/>
</dbReference>
<keyword evidence="6" id="KW-0597">Phosphoprotein</keyword>
<dbReference type="PANTHER" id="PTHR40389">
    <property type="entry name" value="ENDOGENOUS RETROVIRUS GROUP K MEMBER 24 GAG POLYPROTEIN-RELATED"/>
    <property type="match status" value="1"/>
</dbReference>
<dbReference type="InterPro" id="IPR045345">
    <property type="entry name" value="Gag_p24_C"/>
</dbReference>
<feature type="region of interest" description="Disordered" evidence="29">
    <location>
        <begin position="435"/>
        <end position="499"/>
    </location>
</feature>
<dbReference type="Gene3D" id="4.10.60.10">
    <property type="entry name" value="Zinc finger, CCHC-type"/>
    <property type="match status" value="1"/>
</dbReference>
<dbReference type="InterPro" id="IPR036875">
    <property type="entry name" value="Znf_CCHC_sf"/>
</dbReference>
<keyword evidence="12" id="KW-0519">Myristate</keyword>
<dbReference type="PIR" id="S49086">
    <property type="entry name" value="S49086"/>
</dbReference>
<dbReference type="FunFam" id="1.10.1200.30:FF:000001">
    <property type="entry name" value="Gag polyprotein"/>
    <property type="match status" value="1"/>
</dbReference>
<evidence type="ECO:0000256" key="8">
    <source>
        <dbReference type="ARBA" id="ARBA00022562"/>
    </source>
</evidence>
<evidence type="ECO:0000259" key="30">
    <source>
        <dbReference type="PROSITE" id="PS50158"/>
    </source>
</evidence>
<dbReference type="GO" id="GO:0020002">
    <property type="term" value="C:host cell plasma membrane"/>
    <property type="evidence" value="ECO:0007669"/>
    <property type="project" value="UniProtKB-SubCell"/>
</dbReference>
<evidence type="ECO:0000256" key="20">
    <source>
        <dbReference type="ARBA" id="ARBA00022884"/>
    </source>
</evidence>
<gene>
    <name evidence="31" type="primary">gag</name>
</gene>
<evidence type="ECO:0000256" key="2">
    <source>
        <dbReference type="ARBA" id="ARBA00004560"/>
    </source>
</evidence>
<dbReference type="InterPro" id="IPR012344">
    <property type="entry name" value="Matrix_HIV/RSV_N"/>
</dbReference>
<keyword evidence="18 28" id="KW-0946">Virion</keyword>
<evidence type="ECO:0000256" key="17">
    <source>
        <dbReference type="ARBA" id="ARBA00022833"/>
    </source>
</evidence>
<dbReference type="SUPFAM" id="SSF47353">
    <property type="entry name" value="Retrovirus capsid dimerization domain-like"/>
    <property type="match status" value="1"/>
</dbReference>
<comment type="PTM">
    <molecule>Gag-Pol polyprotein</molecule>
    <text evidence="28">Specific enzymatic cleavages by the viral protease yield mature proteins.</text>
</comment>
<evidence type="ECO:0000256" key="11">
    <source>
        <dbReference type="ARBA" id="ARBA00022637"/>
    </source>
</evidence>
<dbReference type="GO" id="GO:0042025">
    <property type="term" value="C:host cell nucleus"/>
    <property type="evidence" value="ECO:0007669"/>
    <property type="project" value="UniProtKB-SubCell"/>
</dbReference>
<proteinExistence type="inferred from homology"/>
<comment type="subcellular location">
    <subcellularLocation>
        <location evidence="1">Host cell membrane</location>
        <topology evidence="1">Lipid-anchor</topology>
    </subcellularLocation>
    <subcellularLocation>
        <location evidence="2">Host endosome</location>
        <location evidence="2">Host multivesicular body</location>
    </subcellularLocation>
    <subcellularLocation>
        <location evidence="26">Virion membrane</location>
        <topology evidence="26">Lipid-anchor</topology>
    </subcellularLocation>
    <subcellularLocation>
        <location evidence="28">Virion</location>
    </subcellularLocation>
    <subcellularLocation>
        <location evidence="28">Host cytoplasm</location>
    </subcellularLocation>
    <subcellularLocation>
        <location evidence="28">Host nucleus</location>
    </subcellularLocation>
</comment>
<dbReference type="GO" id="GO:0072494">
    <property type="term" value="C:host multivesicular body"/>
    <property type="evidence" value="ECO:0007669"/>
    <property type="project" value="UniProtKB-SubCell"/>
</dbReference>
<feature type="domain" description="CCHC-type" evidence="30">
    <location>
        <begin position="389"/>
        <end position="404"/>
    </location>
</feature>
<evidence type="ECO:0000256" key="25">
    <source>
        <dbReference type="ARBA" id="ARBA00023288"/>
    </source>
</evidence>
<dbReference type="Gene3D" id="6.10.250.390">
    <property type="match status" value="1"/>
</dbReference>
<keyword evidence="10" id="KW-1188">Viral release from host cell</keyword>